<dbReference type="PANTHER" id="PTHR43833">
    <property type="entry name" value="POTASSIUM CHANNEL PROTEIN 2-RELATED-RELATED"/>
    <property type="match status" value="1"/>
</dbReference>
<keyword evidence="10" id="KW-1185">Reference proteome</keyword>
<dbReference type="PANTHER" id="PTHR43833:SF5">
    <property type="entry name" value="TRK SYSTEM POTASSIUM UPTAKE PROTEIN TRKA"/>
    <property type="match status" value="1"/>
</dbReference>
<dbReference type="EMBL" id="CP014862">
    <property type="protein sequence ID" value="ASJ03672.1"/>
    <property type="molecule type" value="Genomic_DNA"/>
</dbReference>
<dbReference type="InterPro" id="IPR036291">
    <property type="entry name" value="NAD(P)-bd_dom_sf"/>
</dbReference>
<dbReference type="GO" id="GO:0015079">
    <property type="term" value="F:potassium ion transmembrane transporter activity"/>
    <property type="evidence" value="ECO:0007669"/>
    <property type="project" value="InterPro"/>
</dbReference>
<keyword evidence="3" id="KW-0633">Potassium transport</keyword>
<name>A0A2Z2MFZ4_THEPR</name>
<evidence type="ECO:0000256" key="2">
    <source>
        <dbReference type="ARBA" id="ARBA00022448"/>
    </source>
</evidence>
<evidence type="ECO:0000256" key="6">
    <source>
        <dbReference type="ARBA" id="ARBA00023065"/>
    </source>
</evidence>
<dbReference type="Pfam" id="PF02080">
    <property type="entry name" value="TrkA_C"/>
    <property type="match status" value="1"/>
</dbReference>
<dbReference type="PROSITE" id="PS51201">
    <property type="entry name" value="RCK_N"/>
    <property type="match status" value="1"/>
</dbReference>
<evidence type="ECO:0000256" key="5">
    <source>
        <dbReference type="ARBA" id="ARBA00023027"/>
    </source>
</evidence>
<evidence type="ECO:0000313" key="10">
    <source>
        <dbReference type="Proteomes" id="UP000250179"/>
    </source>
</evidence>
<evidence type="ECO:0000259" key="7">
    <source>
        <dbReference type="PROSITE" id="PS51201"/>
    </source>
</evidence>
<dbReference type="Gene3D" id="3.40.50.720">
    <property type="entry name" value="NAD(P)-binding Rossmann-like Domain"/>
    <property type="match status" value="1"/>
</dbReference>
<evidence type="ECO:0000256" key="1">
    <source>
        <dbReference type="ARBA" id="ARBA00003660"/>
    </source>
</evidence>
<dbReference type="InterPro" id="IPR036721">
    <property type="entry name" value="RCK_C_sf"/>
</dbReference>
<dbReference type="InterPro" id="IPR006037">
    <property type="entry name" value="RCK_C"/>
</dbReference>
<protein>
    <submittedName>
        <fullName evidence="9">Potassium transporter TrkA</fullName>
    </submittedName>
</protein>
<dbReference type="Proteomes" id="UP000250179">
    <property type="component" value="Chromosome"/>
</dbReference>
<keyword evidence="2" id="KW-0813">Transport</keyword>
<feature type="domain" description="RCK C-terminal" evidence="8">
    <location>
        <begin position="141"/>
        <end position="223"/>
    </location>
</feature>
<evidence type="ECO:0000313" key="9">
    <source>
        <dbReference type="EMBL" id="ASJ03672.1"/>
    </source>
</evidence>
<dbReference type="KEGG" id="tprf:A3L09_10590"/>
<dbReference type="Gene3D" id="3.30.70.1450">
    <property type="entry name" value="Regulator of K+ conductance, C-terminal domain"/>
    <property type="match status" value="1"/>
</dbReference>
<dbReference type="OrthoDB" id="24929at2157"/>
<dbReference type="GeneID" id="33320868"/>
<evidence type="ECO:0000256" key="4">
    <source>
        <dbReference type="ARBA" id="ARBA00022958"/>
    </source>
</evidence>
<sequence>MFVIIMGAGRVGYLVAKMLEEDGHDVTVIEQDGERAKELSLEINGLVIEGDATDPKTLEEANIKQAHAFAALTGKDDANILACILAKNLNPSIYTALRISNPKNKRIFERVEDLKKYFNFTISPEEIAAEYISRNLSTPGFDRVLFPKEGAEIVRFEITPDSWVAGKTVKELGLPKDALIVAVYDRRGNLIIPSGDTKLPEEGSLIVFAKTGVLDDVKDIFEKMNEGR</sequence>
<keyword evidence="6" id="KW-0406">Ion transport</keyword>
<dbReference type="GO" id="GO:0005886">
    <property type="term" value="C:plasma membrane"/>
    <property type="evidence" value="ECO:0007669"/>
    <property type="project" value="InterPro"/>
</dbReference>
<comment type="function">
    <text evidence="1">Part of a potassium transport system.</text>
</comment>
<evidence type="ECO:0000259" key="8">
    <source>
        <dbReference type="PROSITE" id="PS51202"/>
    </source>
</evidence>
<proteinExistence type="predicted"/>
<dbReference type="InterPro" id="IPR006036">
    <property type="entry name" value="K_uptake_TrkA"/>
</dbReference>
<dbReference type="SUPFAM" id="SSF51735">
    <property type="entry name" value="NAD(P)-binding Rossmann-fold domains"/>
    <property type="match status" value="1"/>
</dbReference>
<gene>
    <name evidence="9" type="ORF">A3L09_10590</name>
</gene>
<feature type="domain" description="RCK N-terminal" evidence="7">
    <location>
        <begin position="1"/>
        <end position="124"/>
    </location>
</feature>
<dbReference type="InterPro" id="IPR003148">
    <property type="entry name" value="RCK_N"/>
</dbReference>
<dbReference type="AlphaFoldDB" id="A0A2Z2MFZ4"/>
<dbReference type="Pfam" id="PF02254">
    <property type="entry name" value="TrkA_N"/>
    <property type="match status" value="1"/>
</dbReference>
<dbReference type="PROSITE" id="PS51202">
    <property type="entry name" value="RCK_C"/>
    <property type="match status" value="1"/>
</dbReference>
<accession>A0A2Z2MFZ4</accession>
<evidence type="ECO:0000256" key="3">
    <source>
        <dbReference type="ARBA" id="ARBA00022538"/>
    </source>
</evidence>
<dbReference type="RefSeq" id="WP_088858929.1">
    <property type="nucleotide sequence ID" value="NZ_CP014862.1"/>
</dbReference>
<reference evidence="9 10" key="1">
    <citation type="submission" date="2016-03" db="EMBL/GenBank/DDBJ databases">
        <title>Complete genome sequence of Thermococcus profundus strain DT5432.</title>
        <authorList>
            <person name="Oger P.M."/>
        </authorList>
    </citation>
    <scope>NUCLEOTIDE SEQUENCE [LARGE SCALE GENOMIC DNA]</scope>
    <source>
        <strain evidence="9 10">DT 5432</strain>
    </source>
</reference>
<dbReference type="PRINTS" id="PR00335">
    <property type="entry name" value="KUPTAKETRKA"/>
</dbReference>
<keyword evidence="5" id="KW-0520">NAD</keyword>
<dbReference type="InterPro" id="IPR050721">
    <property type="entry name" value="Trk_Ktr_HKT_K-transport"/>
</dbReference>
<dbReference type="SUPFAM" id="SSF116726">
    <property type="entry name" value="TrkA C-terminal domain-like"/>
    <property type="match status" value="1"/>
</dbReference>
<organism evidence="9 10">
    <name type="scientific">Thermococcus profundus</name>
    <dbReference type="NCBI Taxonomy" id="49899"/>
    <lineage>
        <taxon>Archaea</taxon>
        <taxon>Methanobacteriati</taxon>
        <taxon>Methanobacteriota</taxon>
        <taxon>Thermococci</taxon>
        <taxon>Thermococcales</taxon>
        <taxon>Thermococcaceae</taxon>
        <taxon>Thermococcus</taxon>
    </lineage>
</organism>
<keyword evidence="4" id="KW-0630">Potassium</keyword>